<dbReference type="PROSITE" id="PS51156">
    <property type="entry name" value="ELM2"/>
    <property type="match status" value="1"/>
</dbReference>
<feature type="compositionally biased region" description="Polar residues" evidence="9">
    <location>
        <begin position="674"/>
        <end position="696"/>
    </location>
</feature>
<dbReference type="PANTHER" id="PTHR13859:SF12">
    <property type="entry name" value="ARGININE-GLUTAMIC ACID DIPEPTIDE REPEATS PROTEIN"/>
    <property type="match status" value="1"/>
</dbReference>
<feature type="compositionally biased region" description="Low complexity" evidence="9">
    <location>
        <begin position="868"/>
        <end position="879"/>
    </location>
</feature>
<dbReference type="Pfam" id="PF01426">
    <property type="entry name" value="BAH"/>
    <property type="match status" value="1"/>
</dbReference>
<feature type="region of interest" description="Disordered" evidence="9">
    <location>
        <begin position="358"/>
        <end position="392"/>
    </location>
</feature>
<dbReference type="InterPro" id="IPR002951">
    <property type="entry name" value="Atrophin-like"/>
</dbReference>
<dbReference type="SUPFAM" id="SSF46689">
    <property type="entry name" value="Homeodomain-like"/>
    <property type="match status" value="1"/>
</dbReference>
<feature type="compositionally biased region" description="Low complexity" evidence="9">
    <location>
        <begin position="505"/>
        <end position="519"/>
    </location>
</feature>
<evidence type="ECO:0000313" key="12">
    <source>
        <dbReference type="EMBL" id="GAB1289274.1"/>
    </source>
</evidence>
<dbReference type="InterPro" id="IPR017993">
    <property type="entry name" value="Atrophin-1"/>
</dbReference>
<comment type="caution">
    <text evidence="12">The sequence shown here is derived from an EMBL/GenBank/DDBJ whole genome shotgun (WGS) entry which is preliminary data.</text>
</comment>
<evidence type="ECO:0000259" key="10">
    <source>
        <dbReference type="PROSITE" id="PS51038"/>
    </source>
</evidence>
<dbReference type="Gene3D" id="2.30.30.490">
    <property type="match status" value="1"/>
</dbReference>
<feature type="compositionally biased region" description="Basic and acidic residues" evidence="9">
    <location>
        <begin position="584"/>
        <end position="604"/>
    </location>
</feature>
<feature type="compositionally biased region" description="Pro residues" evidence="9">
    <location>
        <begin position="752"/>
        <end position="764"/>
    </location>
</feature>
<evidence type="ECO:0000256" key="8">
    <source>
        <dbReference type="ARBA" id="ARBA00023242"/>
    </source>
</evidence>
<evidence type="ECO:0000256" key="9">
    <source>
        <dbReference type="SAM" id="MobiDB-lite"/>
    </source>
</evidence>
<evidence type="ECO:0000313" key="13">
    <source>
        <dbReference type="Proteomes" id="UP001623349"/>
    </source>
</evidence>
<evidence type="ECO:0000259" key="11">
    <source>
        <dbReference type="PROSITE" id="PS51156"/>
    </source>
</evidence>
<comment type="subcellular location">
    <subcellularLocation>
        <location evidence="1">Nucleus</location>
    </subcellularLocation>
</comment>
<dbReference type="InterPro" id="IPR000679">
    <property type="entry name" value="Znf_GATA"/>
</dbReference>
<feature type="compositionally biased region" description="Basic and acidic residues" evidence="9">
    <location>
        <begin position="1048"/>
        <end position="1078"/>
    </location>
</feature>
<feature type="compositionally biased region" description="Low complexity" evidence="9">
    <location>
        <begin position="622"/>
        <end position="671"/>
    </location>
</feature>
<dbReference type="Gene3D" id="1.10.10.60">
    <property type="entry name" value="Homeodomain-like"/>
    <property type="match status" value="1"/>
</dbReference>
<dbReference type="InterPro" id="IPR000949">
    <property type="entry name" value="ELM2_dom"/>
</dbReference>
<dbReference type="Pfam" id="PF03154">
    <property type="entry name" value="Atrophin-1"/>
    <property type="match status" value="1"/>
</dbReference>
<dbReference type="SMART" id="SM01189">
    <property type="entry name" value="ELM2"/>
    <property type="match status" value="1"/>
</dbReference>
<evidence type="ECO:0000256" key="4">
    <source>
        <dbReference type="ARBA" id="ARBA00022843"/>
    </source>
</evidence>
<dbReference type="SMART" id="SM00401">
    <property type="entry name" value="ZnF_GATA"/>
    <property type="match status" value="1"/>
</dbReference>
<feature type="compositionally biased region" description="Pro residues" evidence="9">
    <location>
        <begin position="800"/>
        <end position="830"/>
    </location>
</feature>
<feature type="compositionally biased region" description="Basic and acidic residues" evidence="9">
    <location>
        <begin position="548"/>
        <end position="569"/>
    </location>
</feature>
<keyword evidence="2" id="KW-1017">Isopeptide bond</keyword>
<feature type="region of interest" description="Disordered" evidence="9">
    <location>
        <begin position="1333"/>
        <end position="1353"/>
    </location>
</feature>
<name>A0ABQ0EQD5_APOSI</name>
<protein>
    <submittedName>
        <fullName evidence="12">Arginine-glutamic acid dipeptide repeats protein</fullName>
    </submittedName>
</protein>
<proteinExistence type="predicted"/>
<dbReference type="Gene3D" id="4.10.1240.50">
    <property type="match status" value="1"/>
</dbReference>
<keyword evidence="13" id="KW-1185">Reference proteome</keyword>
<dbReference type="PROSITE" id="PS51038">
    <property type="entry name" value="BAH"/>
    <property type="match status" value="1"/>
</dbReference>
<organism evidence="12 13">
    <name type="scientific">Apodemus speciosus</name>
    <name type="common">Large Japanese field mouse</name>
    <dbReference type="NCBI Taxonomy" id="105296"/>
    <lineage>
        <taxon>Eukaryota</taxon>
        <taxon>Metazoa</taxon>
        <taxon>Chordata</taxon>
        <taxon>Craniata</taxon>
        <taxon>Vertebrata</taxon>
        <taxon>Euteleostomi</taxon>
        <taxon>Mammalia</taxon>
        <taxon>Eutheria</taxon>
        <taxon>Euarchontoglires</taxon>
        <taxon>Glires</taxon>
        <taxon>Rodentia</taxon>
        <taxon>Myomorpha</taxon>
        <taxon>Muroidea</taxon>
        <taxon>Muridae</taxon>
        <taxon>Murinae</taxon>
        <taxon>Apodemus</taxon>
    </lineage>
</organism>
<feature type="compositionally biased region" description="Low complexity" evidence="9">
    <location>
        <begin position="785"/>
        <end position="799"/>
    </location>
</feature>
<accession>A0ABQ0EQD5</accession>
<evidence type="ECO:0000256" key="1">
    <source>
        <dbReference type="ARBA" id="ARBA00004123"/>
    </source>
</evidence>
<dbReference type="CDD" id="cd00202">
    <property type="entry name" value="ZnF_GATA"/>
    <property type="match status" value="1"/>
</dbReference>
<keyword evidence="5" id="KW-0007">Acetylation</keyword>
<dbReference type="Pfam" id="PF01448">
    <property type="entry name" value="ELM2"/>
    <property type="match status" value="1"/>
</dbReference>
<feature type="compositionally biased region" description="Low complexity" evidence="9">
    <location>
        <begin position="374"/>
        <end position="383"/>
    </location>
</feature>
<feature type="region of interest" description="Disordered" evidence="9">
    <location>
        <begin position="1048"/>
        <end position="1119"/>
    </location>
</feature>
<dbReference type="InterPro" id="IPR009057">
    <property type="entry name" value="Homeodomain-like_sf"/>
</dbReference>
<feature type="domain" description="BAH" evidence="10">
    <location>
        <begin position="1"/>
        <end position="110"/>
    </location>
</feature>
<evidence type="ECO:0000256" key="2">
    <source>
        <dbReference type="ARBA" id="ARBA00022499"/>
    </source>
</evidence>
<feature type="compositionally biased region" description="Pro residues" evidence="9">
    <location>
        <begin position="700"/>
        <end position="717"/>
    </location>
</feature>
<dbReference type="PANTHER" id="PTHR13859">
    <property type="entry name" value="ATROPHIN-RELATED"/>
    <property type="match status" value="1"/>
</dbReference>
<dbReference type="PRINTS" id="PR01222">
    <property type="entry name" value="ATROPHIN"/>
</dbReference>
<reference evidence="12 13" key="1">
    <citation type="submission" date="2024-08" db="EMBL/GenBank/DDBJ databases">
        <title>The draft genome of Apodemus speciosus.</title>
        <authorList>
            <person name="Nabeshima K."/>
            <person name="Suzuki S."/>
            <person name="Onuma M."/>
        </authorList>
    </citation>
    <scope>NUCLEOTIDE SEQUENCE [LARGE SCALE GENOMIC DNA]</scope>
    <source>
        <strain evidence="12">IB14-021</strain>
    </source>
</reference>
<evidence type="ECO:0000256" key="3">
    <source>
        <dbReference type="ARBA" id="ARBA00022553"/>
    </source>
</evidence>
<dbReference type="Proteomes" id="UP001623349">
    <property type="component" value="Unassembled WGS sequence"/>
</dbReference>
<feature type="domain" description="ELM2" evidence="11">
    <location>
        <begin position="111"/>
        <end position="195"/>
    </location>
</feature>
<keyword evidence="4" id="KW-0832">Ubl conjugation</keyword>
<dbReference type="Pfam" id="PF00320">
    <property type="entry name" value="GATA"/>
    <property type="match status" value="1"/>
</dbReference>
<sequence length="1492" mass="164307">MSKRDHLLMNVKWYYRQSEVPDSVYQHLVQDRHNENDSGRELVITDPVIKNRELFISDYVDTYHAAALRGKCNISHFSDIFAAREFKARVDSFFYILGYNPETRRLNSTQGEIRVGPSHQAKLPDLQPFPSPDGDTVTQHEELVWMPGVSDCDLLMYLRAARSMAAFAGMCDGGSTEDGCVAASRDDTTLNALNTSRLVLPSWTGFSDVDGRVISTHTNTDTESCCRSNQAELHESSYDAGKALQRLVKKPVPKLIEKCWTEDEVKRFVKGLRQYGKNFFRIRKELLPNKETLPDCPGTNSVDQAGLELRNSPASASQVLELKGELITFYYYWKKTPEAASSRAHRRHRRQAVFRRIKTRTASTPVNTPSRPPSSEFLDLSSASEDDFDSEDSEQELKGYACRHCFTTTSKDWHHGGRENILLCTDCRIHFKKYGELPPIEKPVDPPPFMFKPVKEEDDGLSGKHSMRTRRSRGPQMSTLRSGRKKQPTSPDGRASPINEDIRSSGRNSPSAASTSSNDSKAEAVKKSAQKVKEEAASPLKSTKRQREKVASDTEDTDRITSKKTKTQEISRPNSPSEGEGESSDSRSVNDEGSSDPKDIDQDNRSTSPSIPSPQDNESDSDSSAQQQMSQAQPPALQAPSGAASAPATAPAGTPQLPTAGPTPSASAALPQGSPATSQPPNQTQSTPAAHTHIQQTPTLHPPRLPSPHPPLQPMTAPPGQSAAQPHPQPSLHGQGPPGPHSLQTGPLLQHPGPPQPFGLPPQPSQGQGPLGSSAAAAHPHSTIQLPASQSASQSALQPQQPPREQPLPPAPLAMPHIKPPPTTPIPQLPAPQAHKHPPHLSGPSPLLYECQSATPASSEAPELTVHTPPSLSPPSTLTAHASEPALALFTCPATWADPEPEPGTPCCLPPPHWPPPGALPTPVPPTPFRAWRTPSHHPTLLSPHLHPPCWAQLLIAATLLCCRIKEEALDEAEEPESPPPPPRSPSPEPTVVDTPSHASQSARFYKHLDRGYNSCARTDLYFMPLAGSKLAKKREEAIEKAKREAEQKAREEREREKEKEKEREREREREREAERAAQKASSSAHEGRLSDPQLGGPGHMRPSFEPPPTTIAAVPPYIGPDTPALRTLSEYARPHVMSPTNRNHPFYMPLNPTDPLLAYHMPGLYNVDPTIRERELREREIREREIRERELRERMKPGFEVKPPELDPLHPATNPMEHFARHSALTIPPAAGPHPFASFHPGLNPLERERLALAGPQLRPEMSYPDRLAAERIHAERMASLTSDPLARLQMFNVTPHHHQHSHIHSHLHLHQQDPLHQGVCPVRSKAGGSFCREPHSSESRAAALPVSPTAERPLGKPSPVLWCSAGPVHPLVDPLTAGPHLARFPYPPGTLPNPLLGQPPHEHEMLRHPVFAEPVLRLAGTPYPRDLPGAIPPPMSAAHQLQAMHAQSAELQRLAMEQQWLHGHPHMHGGHLPSQEDYYSRLKKEGDKQL</sequence>
<feature type="compositionally biased region" description="Polar residues" evidence="9">
    <location>
        <begin position="360"/>
        <end position="369"/>
    </location>
</feature>
<gene>
    <name evidence="12" type="ORF">APTSU1_000450400</name>
</gene>
<feature type="compositionally biased region" description="Basic and acidic residues" evidence="9">
    <location>
        <begin position="520"/>
        <end position="536"/>
    </location>
</feature>
<dbReference type="EMBL" id="BAAFST010000004">
    <property type="protein sequence ID" value="GAB1289274.1"/>
    <property type="molecule type" value="Genomic_DNA"/>
</dbReference>
<evidence type="ECO:0000256" key="6">
    <source>
        <dbReference type="ARBA" id="ARBA00023015"/>
    </source>
</evidence>
<keyword evidence="8" id="KW-0539">Nucleus</keyword>
<evidence type="ECO:0000256" key="5">
    <source>
        <dbReference type="ARBA" id="ARBA00022990"/>
    </source>
</evidence>
<feature type="compositionally biased region" description="Pro residues" evidence="9">
    <location>
        <begin position="978"/>
        <end position="989"/>
    </location>
</feature>
<feature type="region of interest" description="Disordered" evidence="9">
    <location>
        <begin position="437"/>
        <end position="879"/>
    </location>
</feature>
<dbReference type="CDD" id="cd04709">
    <property type="entry name" value="BAH_MTA"/>
    <property type="match status" value="1"/>
</dbReference>
<feature type="compositionally biased region" description="Polar residues" evidence="9">
    <location>
        <begin position="605"/>
        <end position="616"/>
    </location>
</feature>
<keyword evidence="6" id="KW-0805">Transcription regulation</keyword>
<dbReference type="InterPro" id="IPR001025">
    <property type="entry name" value="BAH_dom"/>
</dbReference>
<dbReference type="InterPro" id="IPR043151">
    <property type="entry name" value="BAH_sf"/>
</dbReference>
<dbReference type="SUPFAM" id="SSF57716">
    <property type="entry name" value="Glucocorticoid receptor-like (DNA-binding domain)"/>
    <property type="match status" value="1"/>
</dbReference>
<keyword evidence="3" id="KW-0597">Phosphoprotein</keyword>
<feature type="region of interest" description="Disordered" evidence="9">
    <location>
        <begin position="971"/>
        <end position="1000"/>
    </location>
</feature>
<keyword evidence="7" id="KW-0804">Transcription</keyword>
<evidence type="ECO:0000256" key="7">
    <source>
        <dbReference type="ARBA" id="ARBA00023163"/>
    </source>
</evidence>